<dbReference type="SUPFAM" id="SSF57701">
    <property type="entry name" value="Zn2/Cys6 DNA-binding domain"/>
    <property type="match status" value="1"/>
</dbReference>
<evidence type="ECO:0000313" key="3">
    <source>
        <dbReference type="EMBL" id="KAK0479501.1"/>
    </source>
</evidence>
<dbReference type="EMBL" id="JAUEPR010000011">
    <property type="protein sequence ID" value="KAK0479501.1"/>
    <property type="molecule type" value="Genomic_DNA"/>
</dbReference>
<dbReference type="GO" id="GO:0001228">
    <property type="term" value="F:DNA-binding transcription activator activity, RNA polymerase II-specific"/>
    <property type="evidence" value="ECO:0007669"/>
    <property type="project" value="TreeGrafter"/>
</dbReference>
<dbReference type="InterPro" id="IPR053157">
    <property type="entry name" value="Sterol_Uptake_Regulator"/>
</dbReference>
<accession>A0AA39TC82</accession>
<feature type="compositionally biased region" description="Polar residues" evidence="1">
    <location>
        <begin position="49"/>
        <end position="63"/>
    </location>
</feature>
<dbReference type="InterPro" id="IPR021858">
    <property type="entry name" value="Fun_TF"/>
</dbReference>
<feature type="domain" description="Zn(2)-C6 fungal-type" evidence="2">
    <location>
        <begin position="13"/>
        <end position="43"/>
    </location>
</feature>
<dbReference type="GO" id="GO:0008270">
    <property type="term" value="F:zinc ion binding"/>
    <property type="evidence" value="ECO:0007669"/>
    <property type="project" value="InterPro"/>
</dbReference>
<proteinExistence type="predicted"/>
<dbReference type="InterPro" id="IPR036864">
    <property type="entry name" value="Zn2-C6_fun-type_DNA-bd_sf"/>
</dbReference>
<dbReference type="PANTHER" id="PTHR47784">
    <property type="entry name" value="STEROL UPTAKE CONTROL PROTEIN 2"/>
    <property type="match status" value="1"/>
</dbReference>
<reference evidence="3" key="1">
    <citation type="submission" date="2023-06" db="EMBL/GenBank/DDBJ databases">
        <authorList>
            <consortium name="Lawrence Berkeley National Laboratory"/>
            <person name="Ahrendt S."/>
            <person name="Sahu N."/>
            <person name="Indic B."/>
            <person name="Wong-Bajracharya J."/>
            <person name="Merenyi Z."/>
            <person name="Ke H.-M."/>
            <person name="Monk M."/>
            <person name="Kocsube S."/>
            <person name="Drula E."/>
            <person name="Lipzen A."/>
            <person name="Balint B."/>
            <person name="Henrissat B."/>
            <person name="Andreopoulos B."/>
            <person name="Martin F.M."/>
            <person name="Harder C.B."/>
            <person name="Rigling D."/>
            <person name="Ford K.L."/>
            <person name="Foster G.D."/>
            <person name="Pangilinan J."/>
            <person name="Papanicolaou A."/>
            <person name="Barry K."/>
            <person name="LaButti K."/>
            <person name="Viragh M."/>
            <person name="Koriabine M."/>
            <person name="Yan M."/>
            <person name="Riley R."/>
            <person name="Champramary S."/>
            <person name="Plett K.L."/>
            <person name="Tsai I.J."/>
            <person name="Slot J."/>
            <person name="Sipos G."/>
            <person name="Plett J."/>
            <person name="Nagy L.G."/>
            <person name="Grigoriev I.V."/>
        </authorList>
    </citation>
    <scope>NUCLEOTIDE SEQUENCE</scope>
    <source>
        <strain evidence="3">ICMP 16352</strain>
    </source>
</reference>
<feature type="region of interest" description="Disordered" evidence="1">
    <location>
        <begin position="45"/>
        <end position="72"/>
    </location>
</feature>
<protein>
    <recommendedName>
        <fullName evidence="2">Zn(2)-C6 fungal-type domain-containing protein</fullName>
    </recommendedName>
</protein>
<dbReference type="AlphaFoldDB" id="A0AA39TC82"/>
<dbReference type="PANTHER" id="PTHR47784:SF5">
    <property type="entry name" value="STEROL UPTAKE CONTROL PROTEIN 2"/>
    <property type="match status" value="1"/>
</dbReference>
<dbReference type="CDD" id="cd00067">
    <property type="entry name" value="GAL4"/>
    <property type="match status" value="1"/>
</dbReference>
<sequence length="201" mass="22252">MAPMRPHQKTRNGCKTCKQRKVKCDESLPVCNNCTKREIECVWGDTSPRPESTTPEQSTAVAQSSSTETSLSLWTRGESSSELLTLELMHHFTTSASYSLLPDPDASALWRTIIPQMAFDPRNGCLLQAIFAFSALHIHHENSTSPRYAEIAANHYNQAKISVRIADADETADINAVRLALTLVSQYEFAAAPTVFPFHGN</sequence>
<evidence type="ECO:0000313" key="4">
    <source>
        <dbReference type="Proteomes" id="UP001175227"/>
    </source>
</evidence>
<dbReference type="Proteomes" id="UP001175227">
    <property type="component" value="Unassembled WGS sequence"/>
</dbReference>
<dbReference type="Pfam" id="PF11951">
    <property type="entry name" value="Fungal_trans_2"/>
    <property type="match status" value="1"/>
</dbReference>
<dbReference type="Gene3D" id="4.10.240.10">
    <property type="entry name" value="Zn(2)-C6 fungal-type DNA-binding domain"/>
    <property type="match status" value="1"/>
</dbReference>
<dbReference type="PROSITE" id="PS50048">
    <property type="entry name" value="ZN2_CY6_FUNGAL_2"/>
    <property type="match status" value="1"/>
</dbReference>
<name>A0AA39TC82_9AGAR</name>
<organism evidence="3 4">
    <name type="scientific">Armillaria novae-zelandiae</name>
    <dbReference type="NCBI Taxonomy" id="153914"/>
    <lineage>
        <taxon>Eukaryota</taxon>
        <taxon>Fungi</taxon>
        <taxon>Dikarya</taxon>
        <taxon>Basidiomycota</taxon>
        <taxon>Agaricomycotina</taxon>
        <taxon>Agaricomycetes</taxon>
        <taxon>Agaricomycetidae</taxon>
        <taxon>Agaricales</taxon>
        <taxon>Marasmiineae</taxon>
        <taxon>Physalacriaceae</taxon>
        <taxon>Armillaria</taxon>
    </lineage>
</organism>
<evidence type="ECO:0000256" key="1">
    <source>
        <dbReference type="SAM" id="MobiDB-lite"/>
    </source>
</evidence>
<dbReference type="Pfam" id="PF00172">
    <property type="entry name" value="Zn_clus"/>
    <property type="match status" value="1"/>
</dbReference>
<dbReference type="InterPro" id="IPR001138">
    <property type="entry name" value="Zn2Cys6_DnaBD"/>
</dbReference>
<comment type="caution">
    <text evidence="3">The sequence shown here is derived from an EMBL/GenBank/DDBJ whole genome shotgun (WGS) entry which is preliminary data.</text>
</comment>
<keyword evidence="4" id="KW-1185">Reference proteome</keyword>
<dbReference type="PROSITE" id="PS00463">
    <property type="entry name" value="ZN2_CY6_FUNGAL_1"/>
    <property type="match status" value="1"/>
</dbReference>
<evidence type="ECO:0000259" key="2">
    <source>
        <dbReference type="PROSITE" id="PS50048"/>
    </source>
</evidence>
<dbReference type="SMART" id="SM00066">
    <property type="entry name" value="GAL4"/>
    <property type="match status" value="1"/>
</dbReference>
<gene>
    <name evidence="3" type="ORF">IW261DRAFT_142559</name>
</gene>